<gene>
    <name evidence="1" type="ORF">SAMN05444280_10953</name>
</gene>
<dbReference type="Proteomes" id="UP000184050">
    <property type="component" value="Unassembled WGS sequence"/>
</dbReference>
<proteinExistence type="predicted"/>
<protein>
    <submittedName>
        <fullName evidence="1">Uncharacterized protein</fullName>
    </submittedName>
</protein>
<evidence type="ECO:0000313" key="1">
    <source>
        <dbReference type="EMBL" id="SHJ00286.1"/>
    </source>
</evidence>
<dbReference type="AlphaFoldDB" id="A0A1M6FRI9"/>
<organism evidence="1 2">
    <name type="scientific">Tangfeifania diversioriginum</name>
    <dbReference type="NCBI Taxonomy" id="1168035"/>
    <lineage>
        <taxon>Bacteria</taxon>
        <taxon>Pseudomonadati</taxon>
        <taxon>Bacteroidota</taxon>
        <taxon>Bacteroidia</taxon>
        <taxon>Marinilabiliales</taxon>
        <taxon>Prolixibacteraceae</taxon>
        <taxon>Tangfeifania</taxon>
    </lineage>
</organism>
<reference evidence="1 2" key="1">
    <citation type="submission" date="2016-11" db="EMBL/GenBank/DDBJ databases">
        <authorList>
            <person name="Jaros S."/>
            <person name="Januszkiewicz K."/>
            <person name="Wedrychowicz H."/>
        </authorList>
    </citation>
    <scope>NUCLEOTIDE SEQUENCE [LARGE SCALE GENOMIC DNA]</scope>
    <source>
        <strain evidence="1 2">DSM 27063</strain>
    </source>
</reference>
<accession>A0A1M6FRI9</accession>
<keyword evidence="2" id="KW-1185">Reference proteome</keyword>
<evidence type="ECO:0000313" key="2">
    <source>
        <dbReference type="Proteomes" id="UP000184050"/>
    </source>
</evidence>
<dbReference type="EMBL" id="FQZE01000009">
    <property type="protein sequence ID" value="SHJ00286.1"/>
    <property type="molecule type" value="Genomic_DNA"/>
</dbReference>
<sequence>MNKNGFTDDDLTRLFEEDSKNVSADPGIGKRLEHLFMIKSASYRTFQNSFAGFFKWIFSWSNVPVKAALVSIVLFISVMNHQTGNHQFVAPGCDTMIKSDPFKIDSANMLPFNADTCLSENS</sequence>
<name>A0A1M6FRI9_9BACT</name>